<dbReference type="EMBL" id="JACHIW010000001">
    <property type="protein sequence ID" value="MBB5152469.1"/>
    <property type="molecule type" value="Genomic_DNA"/>
</dbReference>
<evidence type="ECO:0000313" key="3">
    <source>
        <dbReference type="Proteomes" id="UP000584374"/>
    </source>
</evidence>
<feature type="region of interest" description="Disordered" evidence="1">
    <location>
        <begin position="1"/>
        <end position="29"/>
    </location>
</feature>
<dbReference type="Proteomes" id="UP000584374">
    <property type="component" value="Unassembled WGS sequence"/>
</dbReference>
<dbReference type="Gene3D" id="3.30.1310.10">
    <property type="entry name" value="Nucleoid-associated protein YbaB-like domain"/>
    <property type="match status" value="1"/>
</dbReference>
<dbReference type="InterPro" id="IPR004401">
    <property type="entry name" value="YbaB/EbfC"/>
</dbReference>
<feature type="compositionally biased region" description="Basic and acidic residues" evidence="1">
    <location>
        <begin position="14"/>
        <end position="29"/>
    </location>
</feature>
<keyword evidence="2" id="KW-0238">DNA-binding</keyword>
<feature type="region of interest" description="Disordered" evidence="1">
    <location>
        <begin position="119"/>
        <end position="144"/>
    </location>
</feature>
<name>A0A840Q152_9PSEU</name>
<accession>A0A840Q152</accession>
<feature type="compositionally biased region" description="Polar residues" evidence="1">
    <location>
        <begin position="131"/>
        <end position="144"/>
    </location>
</feature>
<evidence type="ECO:0000313" key="2">
    <source>
        <dbReference type="EMBL" id="MBB5152469.1"/>
    </source>
</evidence>
<dbReference type="GO" id="GO:0003677">
    <property type="term" value="F:DNA binding"/>
    <property type="evidence" value="ECO:0007669"/>
    <property type="project" value="UniProtKB-KW"/>
</dbReference>
<comment type="caution">
    <text evidence="2">The sequence shown here is derived from an EMBL/GenBank/DDBJ whole genome shotgun (WGS) entry which is preliminary data.</text>
</comment>
<dbReference type="SUPFAM" id="SSF82607">
    <property type="entry name" value="YbaB-like"/>
    <property type="match status" value="1"/>
</dbReference>
<sequence>METALQELQSQQKRIREAQEQVEKETTSFRTKDRMITATVDHRQRLTGLKLSGSRYRSLAPAELASRIVEAVQTAQDEAAKKSMDVFNQLAPTGVGLPIGEIFNGDFDLKQMFEEAVKTAETPLFPDNKKPSGNNEEADTNGSK</sequence>
<proteinExistence type="predicted"/>
<dbReference type="AlphaFoldDB" id="A0A840Q152"/>
<dbReference type="InterPro" id="IPR036894">
    <property type="entry name" value="YbaB-like_sf"/>
</dbReference>
<dbReference type="Pfam" id="PF02575">
    <property type="entry name" value="YbaB_DNA_bd"/>
    <property type="match status" value="1"/>
</dbReference>
<organism evidence="2 3">
    <name type="scientific">Saccharopolyspora phatthalungensis</name>
    <dbReference type="NCBI Taxonomy" id="664693"/>
    <lineage>
        <taxon>Bacteria</taxon>
        <taxon>Bacillati</taxon>
        <taxon>Actinomycetota</taxon>
        <taxon>Actinomycetes</taxon>
        <taxon>Pseudonocardiales</taxon>
        <taxon>Pseudonocardiaceae</taxon>
        <taxon>Saccharopolyspora</taxon>
    </lineage>
</organism>
<reference evidence="2 3" key="1">
    <citation type="submission" date="2020-08" db="EMBL/GenBank/DDBJ databases">
        <title>Sequencing the genomes of 1000 actinobacteria strains.</title>
        <authorList>
            <person name="Klenk H.-P."/>
        </authorList>
    </citation>
    <scope>NUCLEOTIDE SEQUENCE [LARGE SCALE GENOMIC DNA]</scope>
    <source>
        <strain evidence="2 3">DSM 45584</strain>
    </source>
</reference>
<keyword evidence="3" id="KW-1185">Reference proteome</keyword>
<gene>
    <name evidence="2" type="ORF">BJ970_000003</name>
</gene>
<feature type="compositionally biased region" description="Polar residues" evidence="1">
    <location>
        <begin position="1"/>
        <end position="12"/>
    </location>
</feature>
<protein>
    <submittedName>
        <fullName evidence="2">DNA-binding protein YbaB</fullName>
    </submittedName>
</protein>
<evidence type="ECO:0000256" key="1">
    <source>
        <dbReference type="SAM" id="MobiDB-lite"/>
    </source>
</evidence>